<comment type="catalytic activity">
    <reaction evidence="13">
        <text>[L-4-(L-arginin-2-N-yl)aspartate](n) + L-aspartate + ATP = [L-4-(L-arginin-2-N-yl)aspartate](n)-L-aspartate + ADP + phosphate + H(+)</text>
        <dbReference type="Rhea" id="RHEA:13277"/>
        <dbReference type="Rhea" id="RHEA-COMP:13728"/>
        <dbReference type="Rhea" id="RHEA-COMP:13733"/>
        <dbReference type="ChEBI" id="CHEBI:15378"/>
        <dbReference type="ChEBI" id="CHEBI:29991"/>
        <dbReference type="ChEBI" id="CHEBI:30616"/>
        <dbReference type="ChEBI" id="CHEBI:43474"/>
        <dbReference type="ChEBI" id="CHEBI:137986"/>
        <dbReference type="ChEBI" id="CHEBI:137990"/>
        <dbReference type="ChEBI" id="CHEBI:456216"/>
        <dbReference type="EC" id="6.3.2.29"/>
    </reaction>
</comment>
<dbReference type="InterPro" id="IPR011810">
    <property type="entry name" value="Cya_phycin_syn"/>
</dbReference>
<evidence type="ECO:0000256" key="4">
    <source>
        <dbReference type="ARBA" id="ARBA00011738"/>
    </source>
</evidence>
<gene>
    <name evidence="16" type="primary">cphA</name>
    <name evidence="16" type="ORF">I0Q91_09355</name>
</gene>
<dbReference type="NCBIfam" id="TIGR02068">
    <property type="entry name" value="cya_phycin_syn"/>
    <property type="match status" value="1"/>
</dbReference>
<protein>
    <recommendedName>
        <fullName evidence="7">Cyanophycin synthetase</fullName>
        <ecNumber evidence="6">6.3.2.29</ecNumber>
        <ecNumber evidence="5">6.3.2.30</ecNumber>
    </recommendedName>
    <alternativeName>
        <fullName evidence="11">Cyanophycin synthase</fullName>
    </alternativeName>
</protein>
<keyword evidence="17" id="KW-1185">Reference proteome</keyword>
<dbReference type="Pfam" id="PF18921">
    <property type="entry name" value="Cyanophycin_syn"/>
    <property type="match status" value="1"/>
</dbReference>
<organism evidence="16 17">
    <name type="scientific">Halonatronomonas betaini</name>
    <dbReference type="NCBI Taxonomy" id="2778430"/>
    <lineage>
        <taxon>Bacteria</taxon>
        <taxon>Bacillati</taxon>
        <taxon>Bacillota</taxon>
        <taxon>Clostridia</taxon>
        <taxon>Halanaerobiales</taxon>
        <taxon>Halarsenatibacteraceae</taxon>
        <taxon>Halonatronomonas</taxon>
    </lineage>
</organism>
<dbReference type="InterPro" id="IPR004101">
    <property type="entry name" value="Mur_ligase_C"/>
</dbReference>
<evidence type="ECO:0000313" key="16">
    <source>
        <dbReference type="EMBL" id="MBF8437284.1"/>
    </source>
</evidence>
<comment type="pathway">
    <text evidence="2">Cell wall biogenesis; peptidoglycan biosynthesis.</text>
</comment>
<dbReference type="Gene3D" id="3.90.190.20">
    <property type="entry name" value="Mur ligase, C-terminal domain"/>
    <property type="match status" value="1"/>
</dbReference>
<dbReference type="EC" id="6.3.2.30" evidence="5"/>
<evidence type="ECO:0000256" key="7">
    <source>
        <dbReference type="ARBA" id="ARBA00022036"/>
    </source>
</evidence>
<name>A0A931ASF1_9FIRM</name>
<dbReference type="PANTHER" id="PTHR23135">
    <property type="entry name" value="MUR LIGASE FAMILY MEMBER"/>
    <property type="match status" value="1"/>
</dbReference>
<evidence type="ECO:0000256" key="2">
    <source>
        <dbReference type="ARBA" id="ARBA00004752"/>
    </source>
</evidence>
<dbReference type="GO" id="GO:0071161">
    <property type="term" value="F:cyanophycin synthetase activity (L-arginine-adding)"/>
    <property type="evidence" value="ECO:0007669"/>
    <property type="project" value="UniProtKB-EC"/>
</dbReference>
<evidence type="ECO:0000256" key="8">
    <source>
        <dbReference type="ARBA" id="ARBA00022598"/>
    </source>
</evidence>
<dbReference type="PROSITE" id="PS50975">
    <property type="entry name" value="ATP_GRASP"/>
    <property type="match status" value="1"/>
</dbReference>
<dbReference type="InterPro" id="IPR011761">
    <property type="entry name" value="ATP-grasp"/>
</dbReference>
<dbReference type="Proteomes" id="UP000621436">
    <property type="component" value="Unassembled WGS sequence"/>
</dbReference>
<dbReference type="InterPro" id="IPR036565">
    <property type="entry name" value="Mur-like_cat_sf"/>
</dbReference>
<sequence>MRILEIRALRGPNLYSLWPVIFIKLDIGSLEEKPTDLVPGFRSKLEDMMPSLYEHSCSPGRPGGFFERIERGTWAAHVVEHVAIELQGLADNDVSFGKTFSTEEKTVYNVVYSYVDENVGLQAGQFAINIVDKLFQGETSKIEPLVYQLKKIRDDSLLGPSTEAIVDEARRRGIPHIRLNEYSYVQLGHGRYQRRIQATMMDSTSALGVEIADNKEYTKQMLAEKGIPVPEGISVSDFAEAKTAANQLGYPVVVKPLVGNHGRGISIDIQGEEELAAAYQMAKKVCEDVLIEKLLVGTDFRILVINGRFVAAAKREPAFVIGDGNSTVQQLIEEVNNDPKRGVGHEKNLTKIIIDTMTKRLLVINDLSLETILPAGEKLYIKSTANLSSGGTAVNVTENVHPLVKLMAERITRIIGLDVIGIDIVAPTLQEPLQKNIGGVVEVNAAPGFRMHLDPTKGQPINVAVPVVDMLFPPGAYQPVPIVAVTGTNGKTTTVRLIAHILGLSGNVVGMTSTDAVVIDNIPVLEGDFSGPAGAKAVLTDATIDHAVLEVARGGILRRGLGYSRADVGVLLNISSDHLGEGEINTLEDLARLKSTVIEAVKSEGHAVINADDQLVLDCLENTRANPILFSINPENPALKENLDKGNMNVILQNGNIVIKKEGWESVVASAAEIPITFTGKAIFNIKNVLSAVAAVSALGLNAKQIRAGLVSFSASLGQSPGRMNIIEIEDYKVVIDYGHNIGAIKATGDFINSLGSNRIIRMASGTGNRREEDIIEFGYTLAQYYDHIIISDPDPRSRKLGETAELVRQGLLDGGFKDERIDIIFNEQEATQVALGMAKADDVIVLQADNIDQVISDVLAAKNKFEEETQSN</sequence>
<dbReference type="InterPro" id="IPR013221">
    <property type="entry name" value="Mur_ligase_cen"/>
</dbReference>
<dbReference type="NCBIfam" id="NF010623">
    <property type="entry name" value="PRK14016.1"/>
    <property type="match status" value="1"/>
</dbReference>
<dbReference type="GO" id="GO:0004326">
    <property type="term" value="F:tetrahydrofolylpolyglutamate synthase activity"/>
    <property type="evidence" value="ECO:0007669"/>
    <property type="project" value="InterPro"/>
</dbReference>
<dbReference type="GO" id="GO:0046872">
    <property type="term" value="F:metal ion binding"/>
    <property type="evidence" value="ECO:0007669"/>
    <property type="project" value="InterPro"/>
</dbReference>
<dbReference type="EC" id="6.3.2.29" evidence="6"/>
<comment type="caution">
    <text evidence="16">The sequence shown here is derived from an EMBL/GenBank/DDBJ whole genome shotgun (WGS) entry which is preliminary data.</text>
</comment>
<dbReference type="InterPro" id="IPR018109">
    <property type="entry name" value="Folylpolyglutamate_synth_CS"/>
</dbReference>
<dbReference type="Gene3D" id="3.30.470.20">
    <property type="entry name" value="ATP-grasp fold, B domain"/>
    <property type="match status" value="2"/>
</dbReference>
<evidence type="ECO:0000256" key="3">
    <source>
        <dbReference type="ARBA" id="ARBA00009060"/>
    </source>
</evidence>
<dbReference type="SUPFAM" id="SSF53623">
    <property type="entry name" value="MurD-like peptide ligases, catalytic domain"/>
    <property type="match status" value="1"/>
</dbReference>
<dbReference type="Gene3D" id="3.40.1190.10">
    <property type="entry name" value="Mur-like, catalytic domain"/>
    <property type="match status" value="1"/>
</dbReference>
<dbReference type="Pfam" id="PF08245">
    <property type="entry name" value="Mur_ligase_M"/>
    <property type="match status" value="1"/>
</dbReference>
<reference evidence="16" key="1">
    <citation type="submission" date="2020-11" db="EMBL/GenBank/DDBJ databases">
        <title>Halonatronomonas betainensis gen. nov., sp. nov. a novel haloalkaliphilic representative of the family Halanaerobiacae capable of betaine degradation.</title>
        <authorList>
            <person name="Boltyanskaya Y."/>
            <person name="Kevbrin V."/>
            <person name="Detkova E."/>
            <person name="Grouzdev D.S."/>
            <person name="Koziaeva V."/>
            <person name="Zhilina T."/>
        </authorList>
    </citation>
    <scope>NUCLEOTIDE SEQUENCE</scope>
    <source>
        <strain evidence="16">Z-7014</strain>
    </source>
</reference>
<dbReference type="Pfam" id="PF02875">
    <property type="entry name" value="Mur_ligase_C"/>
    <property type="match status" value="1"/>
</dbReference>
<dbReference type="GO" id="GO:0071160">
    <property type="term" value="F:cyanophycin synthetase activity (L-aspartate-adding)"/>
    <property type="evidence" value="ECO:0007669"/>
    <property type="project" value="UniProtKB-EC"/>
</dbReference>
<evidence type="ECO:0000256" key="9">
    <source>
        <dbReference type="ARBA" id="ARBA00022741"/>
    </source>
</evidence>
<keyword evidence="10 14" id="KW-0067">ATP-binding</keyword>
<evidence type="ECO:0000256" key="6">
    <source>
        <dbReference type="ARBA" id="ARBA00013005"/>
    </source>
</evidence>
<evidence type="ECO:0000256" key="13">
    <source>
        <dbReference type="ARBA" id="ARBA00048425"/>
    </source>
</evidence>
<evidence type="ECO:0000256" key="14">
    <source>
        <dbReference type="PROSITE-ProRule" id="PRU00409"/>
    </source>
</evidence>
<dbReference type="Pfam" id="PF02786">
    <property type="entry name" value="CPSase_L_D2"/>
    <property type="match status" value="1"/>
</dbReference>
<comment type="function">
    <text evidence="1">Catalyzes the ATP-dependent polymerization of arginine and aspartate to multi-L-arginyl-poly-L-aspartic acid (cyanophycin; a water-insoluble reserve polymer).</text>
</comment>
<comment type="similarity">
    <text evidence="3">In the C-terminal section; belongs to the MurCDEF family.</text>
</comment>
<dbReference type="GO" id="GO:0005524">
    <property type="term" value="F:ATP binding"/>
    <property type="evidence" value="ECO:0007669"/>
    <property type="project" value="UniProtKB-UniRule"/>
</dbReference>
<comment type="catalytic activity">
    <reaction evidence="12">
        <text>[L-4-(L-arginin-2-N-yl)aspartate](n)-L-aspartate + L-arginine + ATP = [L-4-(L-arginin-2-N-yl)aspartate](n+1) + ADP + phosphate + H(+)</text>
        <dbReference type="Rhea" id="RHEA:23888"/>
        <dbReference type="Rhea" id="RHEA-COMP:13732"/>
        <dbReference type="Rhea" id="RHEA-COMP:13733"/>
        <dbReference type="ChEBI" id="CHEBI:15378"/>
        <dbReference type="ChEBI" id="CHEBI:30616"/>
        <dbReference type="ChEBI" id="CHEBI:32682"/>
        <dbReference type="ChEBI" id="CHEBI:43474"/>
        <dbReference type="ChEBI" id="CHEBI:137986"/>
        <dbReference type="ChEBI" id="CHEBI:137990"/>
        <dbReference type="ChEBI" id="CHEBI:456216"/>
        <dbReference type="EC" id="6.3.2.30"/>
    </reaction>
</comment>
<dbReference type="SUPFAM" id="SSF56059">
    <property type="entry name" value="Glutathione synthetase ATP-binding domain-like"/>
    <property type="match status" value="1"/>
</dbReference>
<keyword evidence="8 16" id="KW-0436">Ligase</keyword>
<dbReference type="InterPro" id="IPR005479">
    <property type="entry name" value="CPAse_ATP-bd"/>
</dbReference>
<evidence type="ECO:0000313" key="17">
    <source>
        <dbReference type="Proteomes" id="UP000621436"/>
    </source>
</evidence>
<dbReference type="PROSITE" id="PS01011">
    <property type="entry name" value="FOLYLPOLYGLU_SYNT_1"/>
    <property type="match status" value="1"/>
</dbReference>
<dbReference type="EMBL" id="JADPIE010000005">
    <property type="protein sequence ID" value="MBF8437284.1"/>
    <property type="molecule type" value="Genomic_DNA"/>
</dbReference>
<evidence type="ECO:0000256" key="12">
    <source>
        <dbReference type="ARBA" id="ARBA00048094"/>
    </source>
</evidence>
<dbReference type="AlphaFoldDB" id="A0A931ASF1"/>
<feature type="domain" description="ATP-grasp" evidence="15">
    <location>
        <begin position="219"/>
        <end position="472"/>
    </location>
</feature>
<dbReference type="InterPro" id="IPR036615">
    <property type="entry name" value="Mur_ligase_C_dom_sf"/>
</dbReference>
<proteinExistence type="inferred from homology"/>
<accession>A0A931ASF1</accession>
<evidence type="ECO:0000256" key="10">
    <source>
        <dbReference type="ARBA" id="ARBA00022840"/>
    </source>
</evidence>
<evidence type="ECO:0000256" key="1">
    <source>
        <dbReference type="ARBA" id="ARBA00003184"/>
    </source>
</evidence>
<dbReference type="InterPro" id="IPR044019">
    <property type="entry name" value="Cyanophycin_syn_N"/>
</dbReference>
<dbReference type="SUPFAM" id="SSF53244">
    <property type="entry name" value="MurD-like peptide ligases, peptide-binding domain"/>
    <property type="match status" value="1"/>
</dbReference>
<evidence type="ECO:0000256" key="11">
    <source>
        <dbReference type="ARBA" id="ARBA00031353"/>
    </source>
</evidence>
<comment type="subunit">
    <text evidence="4">Homodimer.</text>
</comment>
<dbReference type="PANTHER" id="PTHR23135:SF18">
    <property type="entry name" value="CYANOPHYCIN SYNTHETASE"/>
    <property type="match status" value="1"/>
</dbReference>
<evidence type="ECO:0000256" key="5">
    <source>
        <dbReference type="ARBA" id="ARBA00012968"/>
    </source>
</evidence>
<keyword evidence="9 14" id="KW-0547">Nucleotide-binding</keyword>
<evidence type="ECO:0000259" key="15">
    <source>
        <dbReference type="PROSITE" id="PS50975"/>
    </source>
</evidence>
<dbReference type="RefSeq" id="WP_270454254.1">
    <property type="nucleotide sequence ID" value="NZ_JADPIE010000005.1"/>
</dbReference>